<accession>A0AAP0JCX6</accession>
<protein>
    <submittedName>
        <fullName evidence="2">Uncharacterized protein</fullName>
    </submittedName>
</protein>
<proteinExistence type="predicted"/>
<organism evidence="2 3">
    <name type="scientific">Stephania japonica</name>
    <dbReference type="NCBI Taxonomy" id="461633"/>
    <lineage>
        <taxon>Eukaryota</taxon>
        <taxon>Viridiplantae</taxon>
        <taxon>Streptophyta</taxon>
        <taxon>Embryophyta</taxon>
        <taxon>Tracheophyta</taxon>
        <taxon>Spermatophyta</taxon>
        <taxon>Magnoliopsida</taxon>
        <taxon>Ranunculales</taxon>
        <taxon>Menispermaceae</taxon>
        <taxon>Menispermoideae</taxon>
        <taxon>Cissampelideae</taxon>
        <taxon>Stephania</taxon>
    </lineage>
</organism>
<keyword evidence="1" id="KW-1133">Transmembrane helix</keyword>
<keyword evidence="3" id="KW-1185">Reference proteome</keyword>
<keyword evidence="1" id="KW-0812">Transmembrane</keyword>
<evidence type="ECO:0000256" key="1">
    <source>
        <dbReference type="SAM" id="Phobius"/>
    </source>
</evidence>
<feature type="transmembrane region" description="Helical" evidence="1">
    <location>
        <begin position="20"/>
        <end position="36"/>
    </location>
</feature>
<name>A0AAP0JCX6_9MAGN</name>
<gene>
    <name evidence="2" type="ORF">Sjap_011139</name>
</gene>
<comment type="caution">
    <text evidence="2">The sequence shown here is derived from an EMBL/GenBank/DDBJ whole genome shotgun (WGS) entry which is preliminary data.</text>
</comment>
<dbReference type="EMBL" id="JBBNAE010000004">
    <property type="protein sequence ID" value="KAK9130652.1"/>
    <property type="molecule type" value="Genomic_DNA"/>
</dbReference>
<keyword evidence="1" id="KW-0472">Membrane</keyword>
<dbReference type="Proteomes" id="UP001417504">
    <property type="component" value="Unassembled WGS sequence"/>
</dbReference>
<evidence type="ECO:0000313" key="3">
    <source>
        <dbReference type="Proteomes" id="UP001417504"/>
    </source>
</evidence>
<reference evidence="2 3" key="1">
    <citation type="submission" date="2024-01" db="EMBL/GenBank/DDBJ databases">
        <title>Genome assemblies of Stephania.</title>
        <authorList>
            <person name="Yang L."/>
        </authorList>
    </citation>
    <scope>NUCLEOTIDE SEQUENCE [LARGE SCALE GENOMIC DNA]</scope>
    <source>
        <strain evidence="2">QJT</strain>
        <tissue evidence="2">Leaf</tissue>
    </source>
</reference>
<evidence type="ECO:0000313" key="2">
    <source>
        <dbReference type="EMBL" id="KAK9130652.1"/>
    </source>
</evidence>
<dbReference type="AlphaFoldDB" id="A0AAP0JCX6"/>
<sequence>MSETHLTSPSSSLSDSVLKFSNPYFLFGLGFSWYIMPIQYWGVIDNFLLLRLIFGFTDCGYGDILLYIPLPIPNVSLC</sequence>
<feature type="transmembrane region" description="Helical" evidence="1">
    <location>
        <begin position="48"/>
        <end position="68"/>
    </location>
</feature>